<keyword evidence="2" id="KW-0328">Glycosyltransferase</keyword>
<dbReference type="Pfam" id="PF00534">
    <property type="entry name" value="Glycos_transf_1"/>
    <property type="match status" value="1"/>
</dbReference>
<dbReference type="EMBL" id="CP011452">
    <property type="protein sequence ID" value="AKH41928.1"/>
    <property type="molecule type" value="Genomic_DNA"/>
</dbReference>
<reference evidence="2" key="1">
    <citation type="submission" date="2015-05" db="EMBL/GenBank/DDBJ databases">
        <title>The complete genome of Altererythrobacter atlanticus strain 26DY36.</title>
        <authorList>
            <person name="Wu Y.-H."/>
            <person name="Cheng H."/>
            <person name="Wu X.-W."/>
        </authorList>
    </citation>
    <scope>NUCLEOTIDE SEQUENCE [LARGE SCALE GENOMIC DNA]</scope>
    <source>
        <strain evidence="2">26DY36</strain>
    </source>
</reference>
<evidence type="ECO:0000313" key="2">
    <source>
        <dbReference type="EMBL" id="AKH41928.1"/>
    </source>
</evidence>
<dbReference type="InterPro" id="IPR001387">
    <property type="entry name" value="Cro/C1-type_HTH"/>
</dbReference>
<dbReference type="KEGG" id="aay:WYH_00877"/>
<dbReference type="SMART" id="SM00530">
    <property type="entry name" value="HTH_XRE"/>
    <property type="match status" value="1"/>
</dbReference>
<dbReference type="Proteomes" id="UP000034392">
    <property type="component" value="Chromosome"/>
</dbReference>
<gene>
    <name evidence="2" type="primary">tuaC</name>
    <name evidence="2" type="ORF">WYH_00877</name>
</gene>
<dbReference type="InterPro" id="IPR001296">
    <property type="entry name" value="Glyco_trans_1"/>
</dbReference>
<dbReference type="Pfam" id="PF01381">
    <property type="entry name" value="HTH_3"/>
    <property type="match status" value="1"/>
</dbReference>
<dbReference type="GO" id="GO:0003677">
    <property type="term" value="F:DNA binding"/>
    <property type="evidence" value="ECO:0007669"/>
    <property type="project" value="InterPro"/>
</dbReference>
<feature type="domain" description="HTH cro/C1-type" evidence="1">
    <location>
        <begin position="5"/>
        <end position="61"/>
    </location>
</feature>
<dbReference type="SUPFAM" id="SSF47413">
    <property type="entry name" value="lambda repressor-like DNA-binding domains"/>
    <property type="match status" value="1"/>
</dbReference>
<dbReference type="EC" id="2.4.-.-" evidence="2"/>
<dbReference type="PROSITE" id="PS50943">
    <property type="entry name" value="HTH_CROC1"/>
    <property type="match status" value="1"/>
</dbReference>
<sequence length="587" mass="63061">MINRIRDIRKQKNMTLAEVAAACDPPTTAQTIGRLETGMRNLSLTWMNRIGAALGVDPELLVKGENEGTPKLVARLTESGAEALAAPRDAILPADLGGEAPLLCLSVEVPQGEYRAGDQLWLRQLPPEDAPKIINRDVLVPRSGGRFAFGRLIDRQGSMVGLLPPEPGNGRSWSTSQRGWPWRRCLSASFERAMNRLLSIATLYPNGHQPRFGTFVARQMEALAARKEWDVTVINPIGVPPVPMGRYKPLAAAAVTAVEQDVIVHRPRFTLIPAVGGPFNPGMIVRAVLPLARRLHALAPFDLVDAQFFYPDGPAAARIASELGLPLSIKARGADISLWGHKAYALRKMRHAARQAAGLLAVSKALADDMAEIGLPREKITVHYTGLDRSLFRPLGRKRSCRRMAEELGLPMPESAPLIATVGALIPRKGQQYVIRALARMPSVHLALVGGGPDRAALEKFAAEAGLTDRVHFLGLLDHASLPIVLSAADAMVLPSASEGLANAWVEALACGTPLIITDAGGARELVTSPQAGRIVPRDPDAIARALEDLLSDPPSPEAVAECVAQFSWEANAEALSAYYDRLLAAG</sequence>
<accession>A0A0F7KN18</accession>
<dbReference type="Gene3D" id="1.10.260.40">
    <property type="entry name" value="lambda repressor-like DNA-binding domains"/>
    <property type="match status" value="1"/>
</dbReference>
<dbReference type="InterPro" id="IPR050194">
    <property type="entry name" value="Glycosyltransferase_grp1"/>
</dbReference>
<name>A0A0F7KN18_9SPHN</name>
<dbReference type="STRING" id="1267766.WYH_00877"/>
<dbReference type="AlphaFoldDB" id="A0A0F7KN18"/>
<evidence type="ECO:0000259" key="1">
    <source>
        <dbReference type="PROSITE" id="PS50943"/>
    </source>
</evidence>
<dbReference type="InterPro" id="IPR028098">
    <property type="entry name" value="Glyco_trans_4-like_N"/>
</dbReference>
<dbReference type="Pfam" id="PF13439">
    <property type="entry name" value="Glyco_transf_4"/>
    <property type="match status" value="1"/>
</dbReference>
<dbReference type="PANTHER" id="PTHR45947:SF3">
    <property type="entry name" value="SULFOQUINOVOSYL TRANSFERASE SQD2"/>
    <property type="match status" value="1"/>
</dbReference>
<protein>
    <submittedName>
        <fullName evidence="2">Teichuronic acid biosynthesis glycosyltransferase TuaC</fullName>
        <ecNumber evidence="2">2.4.-.-</ecNumber>
    </submittedName>
</protein>
<keyword evidence="3" id="KW-1185">Reference proteome</keyword>
<proteinExistence type="predicted"/>
<dbReference type="Gene3D" id="3.40.50.2000">
    <property type="entry name" value="Glycogen Phosphorylase B"/>
    <property type="match status" value="2"/>
</dbReference>
<dbReference type="InterPro" id="IPR010982">
    <property type="entry name" value="Lambda_DNA-bd_dom_sf"/>
</dbReference>
<dbReference type="PANTHER" id="PTHR45947">
    <property type="entry name" value="SULFOQUINOVOSYL TRANSFERASE SQD2"/>
    <property type="match status" value="1"/>
</dbReference>
<dbReference type="CDD" id="cd00093">
    <property type="entry name" value="HTH_XRE"/>
    <property type="match status" value="1"/>
</dbReference>
<keyword evidence="2" id="KW-0808">Transferase</keyword>
<dbReference type="GO" id="GO:0016757">
    <property type="term" value="F:glycosyltransferase activity"/>
    <property type="evidence" value="ECO:0007669"/>
    <property type="project" value="UniProtKB-KW"/>
</dbReference>
<evidence type="ECO:0000313" key="3">
    <source>
        <dbReference type="Proteomes" id="UP000034392"/>
    </source>
</evidence>
<dbReference type="PATRIC" id="fig|1267766.3.peg.884"/>
<dbReference type="SUPFAM" id="SSF53756">
    <property type="entry name" value="UDP-Glycosyltransferase/glycogen phosphorylase"/>
    <property type="match status" value="1"/>
</dbReference>
<organism evidence="2 3">
    <name type="scientific">Croceibacterium atlanticum</name>
    <dbReference type="NCBI Taxonomy" id="1267766"/>
    <lineage>
        <taxon>Bacteria</taxon>
        <taxon>Pseudomonadati</taxon>
        <taxon>Pseudomonadota</taxon>
        <taxon>Alphaproteobacteria</taxon>
        <taxon>Sphingomonadales</taxon>
        <taxon>Erythrobacteraceae</taxon>
        <taxon>Croceibacterium</taxon>
    </lineage>
</organism>